<keyword evidence="6" id="KW-1185">Reference proteome</keyword>
<dbReference type="PANTHER" id="PTHR12599">
    <property type="entry name" value="PTERIN-4-ALPHA-CARBINOLAMINE DEHYDRATASE"/>
    <property type="match status" value="1"/>
</dbReference>
<dbReference type="GO" id="GO:0006729">
    <property type="term" value="P:tetrahydrobiopterin biosynthetic process"/>
    <property type="evidence" value="ECO:0007669"/>
    <property type="project" value="InterPro"/>
</dbReference>
<dbReference type="NCBIfam" id="NF002018">
    <property type="entry name" value="PRK00823.1-3"/>
    <property type="match status" value="1"/>
</dbReference>
<comment type="catalytic activity">
    <reaction evidence="1 4">
        <text>(4aS,6R)-4a-hydroxy-L-erythro-5,6,7,8-tetrahydrobiopterin = (6R)-L-erythro-6,7-dihydrobiopterin + H2O</text>
        <dbReference type="Rhea" id="RHEA:11920"/>
        <dbReference type="ChEBI" id="CHEBI:15377"/>
        <dbReference type="ChEBI" id="CHEBI:15642"/>
        <dbReference type="ChEBI" id="CHEBI:43120"/>
        <dbReference type="EC" id="4.2.1.96"/>
    </reaction>
</comment>
<dbReference type="GO" id="GO:0008124">
    <property type="term" value="F:4-alpha-hydroxytetrahydrobiopterin dehydratase activity"/>
    <property type="evidence" value="ECO:0007669"/>
    <property type="project" value="UniProtKB-UniRule"/>
</dbReference>
<dbReference type="SUPFAM" id="SSF55248">
    <property type="entry name" value="PCD-like"/>
    <property type="match status" value="1"/>
</dbReference>
<dbReference type="HAMAP" id="MF_00434">
    <property type="entry name" value="Pterin_4_alpha"/>
    <property type="match status" value="1"/>
</dbReference>
<dbReference type="RefSeq" id="WP_184078095.1">
    <property type="nucleotide sequence ID" value="NZ_JACIJP010000001.1"/>
</dbReference>
<keyword evidence="3 4" id="KW-0456">Lyase</keyword>
<protein>
    <recommendedName>
        <fullName evidence="4">Putative pterin-4-alpha-carbinolamine dehydratase</fullName>
        <shortName evidence="4">PHS</shortName>
        <ecNumber evidence="4">4.2.1.96</ecNumber>
    </recommendedName>
    <alternativeName>
        <fullName evidence="4">4-alpha-hydroxy-tetrahydropterin dehydratase</fullName>
    </alternativeName>
    <alternativeName>
        <fullName evidence="4">Pterin carbinolamine dehydratase</fullName>
        <shortName evidence="4">PCD</shortName>
    </alternativeName>
</protein>
<dbReference type="AlphaFoldDB" id="A0A841J3X5"/>
<sequence>MTEKLMDEARAMILRDLHEWTVLHDPDAITRSFSFANFAEAFSFMTRVAFHAEALDHHPDWSNSYNRVVITLTTHDAGGLTEKDIELAKLIDMLAV</sequence>
<gene>
    <name evidence="5" type="ORF">FHS92_001002</name>
</gene>
<dbReference type="Proteomes" id="UP000552700">
    <property type="component" value="Unassembled WGS sequence"/>
</dbReference>
<comment type="similarity">
    <text evidence="2 4">Belongs to the pterin-4-alpha-carbinolamine dehydratase family.</text>
</comment>
<dbReference type="Pfam" id="PF01329">
    <property type="entry name" value="Pterin_4a"/>
    <property type="match status" value="1"/>
</dbReference>
<evidence type="ECO:0000256" key="4">
    <source>
        <dbReference type="HAMAP-Rule" id="MF_00434"/>
    </source>
</evidence>
<evidence type="ECO:0000256" key="3">
    <source>
        <dbReference type="ARBA" id="ARBA00023239"/>
    </source>
</evidence>
<accession>A0A841J3X5</accession>
<dbReference type="NCBIfam" id="NF002017">
    <property type="entry name" value="PRK00823.1-2"/>
    <property type="match status" value="1"/>
</dbReference>
<evidence type="ECO:0000256" key="2">
    <source>
        <dbReference type="ARBA" id="ARBA00006472"/>
    </source>
</evidence>
<proteinExistence type="inferred from homology"/>
<comment type="caution">
    <text evidence="5">The sequence shown here is derived from an EMBL/GenBank/DDBJ whole genome shotgun (WGS) entry which is preliminary data.</text>
</comment>
<dbReference type="EMBL" id="JACIJP010000001">
    <property type="protein sequence ID" value="MBB6123295.1"/>
    <property type="molecule type" value="Genomic_DNA"/>
</dbReference>
<dbReference type="InterPro" id="IPR001533">
    <property type="entry name" value="Pterin_deHydtase"/>
</dbReference>
<evidence type="ECO:0000313" key="5">
    <source>
        <dbReference type="EMBL" id="MBB6123295.1"/>
    </source>
</evidence>
<reference evidence="5 6" key="1">
    <citation type="submission" date="2020-08" db="EMBL/GenBank/DDBJ databases">
        <title>Genomic Encyclopedia of Type Strains, Phase IV (KMG-IV): sequencing the most valuable type-strain genomes for metagenomic binning, comparative biology and taxonomic classification.</title>
        <authorList>
            <person name="Goeker M."/>
        </authorList>
    </citation>
    <scope>NUCLEOTIDE SEQUENCE [LARGE SCALE GENOMIC DNA]</scope>
    <source>
        <strain evidence="5 6">DSM 102255</strain>
    </source>
</reference>
<dbReference type="PANTHER" id="PTHR12599:SF0">
    <property type="entry name" value="PTERIN-4-ALPHA-CARBINOLAMINE DEHYDRATASE"/>
    <property type="match status" value="1"/>
</dbReference>
<dbReference type="Gene3D" id="3.30.1360.20">
    <property type="entry name" value="Transcriptional coactivator/pterin dehydratase"/>
    <property type="match status" value="1"/>
</dbReference>
<dbReference type="CDD" id="cd00914">
    <property type="entry name" value="PCD_DCoH_subfamily_b"/>
    <property type="match status" value="1"/>
</dbReference>
<organism evidence="5 6">
    <name type="scientific">Sphingobium subterraneum</name>
    <dbReference type="NCBI Taxonomy" id="627688"/>
    <lineage>
        <taxon>Bacteria</taxon>
        <taxon>Pseudomonadati</taxon>
        <taxon>Pseudomonadota</taxon>
        <taxon>Alphaproteobacteria</taxon>
        <taxon>Sphingomonadales</taxon>
        <taxon>Sphingomonadaceae</taxon>
        <taxon>Sphingobium</taxon>
    </lineage>
</organism>
<evidence type="ECO:0000313" key="6">
    <source>
        <dbReference type="Proteomes" id="UP000552700"/>
    </source>
</evidence>
<dbReference type="EC" id="4.2.1.96" evidence="4"/>
<name>A0A841J3X5_9SPHN</name>
<evidence type="ECO:0000256" key="1">
    <source>
        <dbReference type="ARBA" id="ARBA00001554"/>
    </source>
</evidence>
<dbReference type="InterPro" id="IPR036428">
    <property type="entry name" value="PCD_sf"/>
</dbReference>